<evidence type="ECO:0000313" key="1">
    <source>
        <dbReference type="EMBL" id="MPN30554.1"/>
    </source>
</evidence>
<proteinExistence type="predicted"/>
<comment type="caution">
    <text evidence="1">The sequence shown here is derived from an EMBL/GenBank/DDBJ whole genome shotgun (WGS) entry which is preliminary data.</text>
</comment>
<dbReference type="AlphaFoldDB" id="A0A645H2H6"/>
<dbReference type="EMBL" id="VSSQ01081709">
    <property type="protein sequence ID" value="MPN30554.1"/>
    <property type="molecule type" value="Genomic_DNA"/>
</dbReference>
<reference evidence="1" key="1">
    <citation type="submission" date="2019-08" db="EMBL/GenBank/DDBJ databases">
        <authorList>
            <person name="Kucharzyk K."/>
            <person name="Murdoch R.W."/>
            <person name="Higgins S."/>
            <person name="Loffler F."/>
        </authorList>
    </citation>
    <scope>NUCLEOTIDE SEQUENCE</scope>
</reference>
<gene>
    <name evidence="1" type="ORF">SDC9_178025</name>
</gene>
<protein>
    <submittedName>
        <fullName evidence="1">Uncharacterized protein</fullName>
    </submittedName>
</protein>
<organism evidence="1">
    <name type="scientific">bioreactor metagenome</name>
    <dbReference type="NCBI Taxonomy" id="1076179"/>
    <lineage>
        <taxon>unclassified sequences</taxon>
        <taxon>metagenomes</taxon>
        <taxon>ecological metagenomes</taxon>
    </lineage>
</organism>
<sequence length="66" mass="7415">MGRDGSGDGIGVDVEALARAVYADRRDDRDVLVLAQKFEQFYVDSDDLPHVPEVYAVLRLTLDDLY</sequence>
<accession>A0A645H2H6</accession>
<name>A0A645H2H6_9ZZZZ</name>